<dbReference type="NCBIfam" id="TIGR00074">
    <property type="entry name" value="hypC_hupF"/>
    <property type="match status" value="1"/>
</dbReference>
<dbReference type="PANTHER" id="PTHR35177">
    <property type="entry name" value="HYDROGENASE MATURATION FACTOR HYBG"/>
    <property type="match status" value="1"/>
</dbReference>
<dbReference type="AlphaFoldDB" id="A0A2Z6IAY6"/>
<accession>A0A2Z6IAY6</accession>
<comment type="similarity">
    <text evidence="1">Belongs to the HupF/HypC family.</text>
</comment>
<dbReference type="Proteomes" id="UP000271003">
    <property type="component" value="Chromosome"/>
</dbReference>
<dbReference type="PRINTS" id="PR00445">
    <property type="entry name" value="HUPFHYPC"/>
</dbReference>
<dbReference type="InterPro" id="IPR001109">
    <property type="entry name" value="Hydrogenase_HupF/HypC"/>
</dbReference>
<gene>
    <name evidence="2" type="primary">hypC</name>
    <name evidence="2" type="ORF">SUTMEG_15100</name>
</gene>
<sequence>MCLAIPVQLKTVSPDGLTALADAGGIEKTVDVSLIDTPKAGDWVILHVGFALNRIDPKEAEETLKLLAQTAGSASDRTEV</sequence>
<keyword evidence="3" id="KW-1185">Reference proteome</keyword>
<name>A0A2Z6IAY6_9BURK</name>
<dbReference type="GO" id="GO:0005506">
    <property type="term" value="F:iron ion binding"/>
    <property type="evidence" value="ECO:0007669"/>
    <property type="project" value="TreeGrafter"/>
</dbReference>
<dbReference type="RefSeq" id="WP_120177206.1">
    <property type="nucleotide sequence ID" value="NZ_AP018786.1"/>
</dbReference>
<dbReference type="Pfam" id="PF01455">
    <property type="entry name" value="HupF_HypC"/>
    <property type="match status" value="1"/>
</dbReference>
<evidence type="ECO:0000256" key="1">
    <source>
        <dbReference type="ARBA" id="ARBA00006018"/>
    </source>
</evidence>
<dbReference type="EMBL" id="AP018786">
    <property type="protein sequence ID" value="BBF23619.1"/>
    <property type="molecule type" value="Genomic_DNA"/>
</dbReference>
<dbReference type="SUPFAM" id="SSF159127">
    <property type="entry name" value="HupF/HypC-like"/>
    <property type="match status" value="1"/>
</dbReference>
<evidence type="ECO:0000313" key="3">
    <source>
        <dbReference type="Proteomes" id="UP000271003"/>
    </source>
</evidence>
<dbReference type="PANTHER" id="PTHR35177:SF2">
    <property type="entry name" value="HYDROGENASE MATURATION FACTOR HYBG"/>
    <property type="match status" value="1"/>
</dbReference>
<dbReference type="OrthoDB" id="9806017at2"/>
<dbReference type="FunFam" id="2.30.30.140:FF:000022">
    <property type="entry name" value="Hydrogenase assembly chaperone HybG"/>
    <property type="match status" value="1"/>
</dbReference>
<dbReference type="KEGG" id="sutt:SUTMEG_15100"/>
<proteinExistence type="inferred from homology"/>
<dbReference type="GO" id="GO:1902670">
    <property type="term" value="F:carbon dioxide binding"/>
    <property type="evidence" value="ECO:0007669"/>
    <property type="project" value="TreeGrafter"/>
</dbReference>
<reference evidence="2 3" key="1">
    <citation type="journal article" date="2018" name="Int. J. Syst. Evol. Microbiol.">
        <title>Mesosutterella multiformis gen. nov., sp. nov., a member of the family Sutterellaceae and Sutterella megalosphaeroides sp. nov., isolated from human faeces.</title>
        <authorList>
            <person name="Sakamoto M."/>
            <person name="Ikeyama N."/>
            <person name="Kunihiro T."/>
            <person name="Iino T."/>
            <person name="Yuki M."/>
            <person name="Ohkuma M."/>
        </authorList>
    </citation>
    <scope>NUCLEOTIDE SEQUENCE [LARGE SCALE GENOMIC DNA]</scope>
    <source>
        <strain evidence="2 3">6FBBBH3</strain>
    </source>
</reference>
<protein>
    <submittedName>
        <fullName evidence="2">Hydrogenase assembly protein HupF</fullName>
    </submittedName>
</protein>
<dbReference type="Gene3D" id="2.30.30.140">
    <property type="match status" value="1"/>
</dbReference>
<dbReference type="GO" id="GO:0051604">
    <property type="term" value="P:protein maturation"/>
    <property type="evidence" value="ECO:0007669"/>
    <property type="project" value="TreeGrafter"/>
</dbReference>
<evidence type="ECO:0000313" key="2">
    <source>
        <dbReference type="EMBL" id="BBF23619.1"/>
    </source>
</evidence>
<dbReference type="InterPro" id="IPR019812">
    <property type="entry name" value="Hydgase_assmbl_chp_CS"/>
</dbReference>
<dbReference type="PROSITE" id="PS01097">
    <property type="entry name" value="HUPF_HYPC"/>
    <property type="match status" value="1"/>
</dbReference>
<organism evidence="2 3">
    <name type="scientific">Sutterella megalosphaeroides</name>
    <dbReference type="NCBI Taxonomy" id="2494234"/>
    <lineage>
        <taxon>Bacteria</taxon>
        <taxon>Pseudomonadati</taxon>
        <taxon>Pseudomonadota</taxon>
        <taxon>Betaproteobacteria</taxon>
        <taxon>Burkholderiales</taxon>
        <taxon>Sutterellaceae</taxon>
        <taxon>Sutterella</taxon>
    </lineage>
</organism>